<dbReference type="PANTHER" id="PTHR42815">
    <property type="entry name" value="FAD-BINDING, PUTATIVE (AFU_ORTHOLOGUE AFUA_6G07600)-RELATED"/>
    <property type="match status" value="1"/>
</dbReference>
<name>A0A1Y6EVX3_9SPHN</name>
<dbReference type="Pfam" id="PF01243">
    <property type="entry name" value="PNPOx_N"/>
    <property type="match status" value="1"/>
</dbReference>
<evidence type="ECO:0000313" key="3">
    <source>
        <dbReference type="Proteomes" id="UP000194469"/>
    </source>
</evidence>
<feature type="domain" description="Pyridoxamine 5'-phosphate oxidase N-terminal" evidence="1">
    <location>
        <begin position="45"/>
        <end position="139"/>
    </location>
</feature>
<organism evidence="2 3">
    <name type="scientific">Sphingopyxis terrae subsp. ummariensis</name>
    <dbReference type="NCBI Taxonomy" id="429001"/>
    <lineage>
        <taxon>Bacteria</taxon>
        <taxon>Pseudomonadati</taxon>
        <taxon>Pseudomonadota</taxon>
        <taxon>Alphaproteobacteria</taxon>
        <taxon>Sphingomonadales</taxon>
        <taxon>Sphingomonadaceae</taxon>
        <taxon>Sphingopyxis</taxon>
    </lineage>
</organism>
<dbReference type="SUPFAM" id="SSF50475">
    <property type="entry name" value="FMN-binding split barrel"/>
    <property type="match status" value="1"/>
</dbReference>
<dbReference type="Gene3D" id="2.30.110.10">
    <property type="entry name" value="Electron Transport, Fmn-binding Protein, Chain A"/>
    <property type="match status" value="1"/>
</dbReference>
<evidence type="ECO:0000313" key="2">
    <source>
        <dbReference type="EMBL" id="SMQ65130.1"/>
    </source>
</evidence>
<dbReference type="PANTHER" id="PTHR42815:SF2">
    <property type="entry name" value="FAD-BINDING, PUTATIVE (AFU_ORTHOLOGUE AFUA_6G07600)-RELATED"/>
    <property type="match status" value="1"/>
</dbReference>
<sequence length="210" mass="23534">MAQHYLRTLFTDAARRLQAQHGSRASYARMEADSDGSDMLTARELDFIADRDSFYLGSITAEGWPYIQHRGGPPGFLRPLGGNRLGFADFTGNRQYISTANLAENPRVSLFLMDYPNRRRLKLIGEGRIVEIAEDPALVTSLMPEGYRATPERGFVIDVAGFDWNCPQHITPRFTETEISAAVRPMAAELNQLRAELAALRAAQSRKEDQ</sequence>
<dbReference type="RefSeq" id="WP_086456334.1">
    <property type="nucleotide sequence ID" value="NZ_FXWL01000001.1"/>
</dbReference>
<accession>A0A1Y6EVX3</accession>
<keyword evidence="3" id="KW-1185">Reference proteome</keyword>
<protein>
    <recommendedName>
        <fullName evidence="1">Pyridoxamine 5'-phosphate oxidase N-terminal domain-containing protein</fullName>
    </recommendedName>
</protein>
<evidence type="ECO:0000259" key="1">
    <source>
        <dbReference type="Pfam" id="PF01243"/>
    </source>
</evidence>
<dbReference type="EMBL" id="FXWL01000001">
    <property type="protein sequence ID" value="SMQ65130.1"/>
    <property type="molecule type" value="Genomic_DNA"/>
</dbReference>
<dbReference type="InterPro" id="IPR012349">
    <property type="entry name" value="Split_barrel_FMN-bd"/>
</dbReference>
<proteinExistence type="predicted"/>
<gene>
    <name evidence="2" type="ORF">SAMN06295984_1186</name>
</gene>
<reference evidence="3" key="1">
    <citation type="submission" date="2017-04" db="EMBL/GenBank/DDBJ databases">
        <authorList>
            <person name="Varghese N."/>
            <person name="Submissions S."/>
        </authorList>
    </citation>
    <scope>NUCLEOTIDE SEQUENCE [LARGE SCALE GENOMIC DNA]</scope>
    <source>
        <strain evidence="3">UI2</strain>
    </source>
</reference>
<dbReference type="Proteomes" id="UP000194469">
    <property type="component" value="Unassembled WGS sequence"/>
</dbReference>
<dbReference type="AlphaFoldDB" id="A0A1Y6EVX3"/>
<dbReference type="GeneID" id="303001248"/>
<dbReference type="InterPro" id="IPR011576">
    <property type="entry name" value="Pyridox_Oxase_N"/>
</dbReference>